<organism evidence="1 2">
    <name type="scientific">Myroides odoratus</name>
    <name type="common">Flavobacterium odoratum</name>
    <dbReference type="NCBI Taxonomy" id="256"/>
    <lineage>
        <taxon>Bacteria</taxon>
        <taxon>Pseudomonadati</taxon>
        <taxon>Bacteroidota</taxon>
        <taxon>Flavobacteriia</taxon>
        <taxon>Flavobacteriales</taxon>
        <taxon>Flavobacteriaceae</taxon>
        <taxon>Myroides</taxon>
    </lineage>
</organism>
<proteinExistence type="predicted"/>
<dbReference type="Pfam" id="PF26622">
    <property type="entry name" value="DUF8199"/>
    <property type="match status" value="1"/>
</dbReference>
<protein>
    <submittedName>
        <fullName evidence="1">Uncharacterized protein</fullName>
    </submittedName>
</protein>
<evidence type="ECO:0000313" key="1">
    <source>
        <dbReference type="EMBL" id="STZ26658.1"/>
    </source>
</evidence>
<dbReference type="AlphaFoldDB" id="A0A378RIZ7"/>
<dbReference type="InterPro" id="IPR058060">
    <property type="entry name" value="HYC_CC_PP"/>
</dbReference>
<name>A0A378RIZ7_MYROD</name>
<gene>
    <name evidence="1" type="ORF">NCTC11179_00180</name>
</gene>
<sequence length="137" mass="15866">MKRILVILFGIMYFFLASGFSTYQHICKGLVQQTSMAFAQNAEENCAFCSKKGKTVNEPKKNCCQDKVEVVKVKSEVQNSTFKVLKVSFFVDAILHRYFGAVYEFIAAPKEVLNPYIYYLYVTKEIPLYIKHCVYRI</sequence>
<accession>A0A378RIZ7</accession>
<dbReference type="Proteomes" id="UP000255024">
    <property type="component" value="Unassembled WGS sequence"/>
</dbReference>
<dbReference type="EMBL" id="UGQL01000001">
    <property type="protein sequence ID" value="STZ26658.1"/>
    <property type="molecule type" value="Genomic_DNA"/>
</dbReference>
<reference evidence="1 2" key="1">
    <citation type="submission" date="2018-06" db="EMBL/GenBank/DDBJ databases">
        <authorList>
            <consortium name="Pathogen Informatics"/>
            <person name="Doyle S."/>
        </authorList>
    </citation>
    <scope>NUCLEOTIDE SEQUENCE [LARGE SCALE GENOMIC DNA]</scope>
    <source>
        <strain evidence="1 2">NCTC11179</strain>
    </source>
</reference>
<dbReference type="RefSeq" id="WP_115089767.1">
    <property type="nucleotide sequence ID" value="NZ_CP068107.1"/>
</dbReference>
<keyword evidence="2" id="KW-1185">Reference proteome</keyword>
<dbReference type="NCBIfam" id="NF047658">
    <property type="entry name" value="HYC_CC_PP"/>
    <property type="match status" value="1"/>
</dbReference>
<dbReference type="InterPro" id="IPR058512">
    <property type="entry name" value="DUF8199"/>
</dbReference>
<evidence type="ECO:0000313" key="2">
    <source>
        <dbReference type="Proteomes" id="UP000255024"/>
    </source>
</evidence>